<evidence type="ECO:0000256" key="8">
    <source>
        <dbReference type="ARBA" id="ARBA00023277"/>
    </source>
</evidence>
<dbReference type="RefSeq" id="WP_191282615.1">
    <property type="nucleotide sequence ID" value="NZ_BNAI01000002.1"/>
</dbReference>
<dbReference type="GO" id="GO:0005829">
    <property type="term" value="C:cytosol"/>
    <property type="evidence" value="ECO:0007669"/>
    <property type="project" value="TreeGrafter"/>
</dbReference>
<name>A0A8J3M067_9MICO</name>
<feature type="binding site" evidence="9">
    <location>
        <position position="242"/>
    </location>
    <ligand>
        <name>K(+)</name>
        <dbReference type="ChEBI" id="CHEBI:29103"/>
    </ligand>
</feature>
<dbReference type="HAMAP" id="MF_01987">
    <property type="entry name" value="Ribokinase"/>
    <property type="match status" value="1"/>
</dbReference>
<dbReference type="PRINTS" id="PR00990">
    <property type="entry name" value="RIBOKINASE"/>
</dbReference>
<feature type="domain" description="Carbohydrate kinase PfkB" evidence="10">
    <location>
        <begin position="5"/>
        <end position="289"/>
    </location>
</feature>
<comment type="activity regulation">
    <text evidence="9">Activated by a monovalent cation that binds near, but not in, the active site. The most likely occupant of the site in vivo is potassium. Ion binding induces a conformational change that may alter substrate affinity.</text>
</comment>
<evidence type="ECO:0000256" key="5">
    <source>
        <dbReference type="ARBA" id="ARBA00022840"/>
    </source>
</evidence>
<comment type="catalytic activity">
    <reaction evidence="9">
        <text>D-ribose + ATP = D-ribose 5-phosphate + ADP + H(+)</text>
        <dbReference type="Rhea" id="RHEA:13697"/>
        <dbReference type="ChEBI" id="CHEBI:15378"/>
        <dbReference type="ChEBI" id="CHEBI:30616"/>
        <dbReference type="ChEBI" id="CHEBI:47013"/>
        <dbReference type="ChEBI" id="CHEBI:78346"/>
        <dbReference type="ChEBI" id="CHEBI:456216"/>
        <dbReference type="EC" id="2.7.1.15"/>
    </reaction>
</comment>
<evidence type="ECO:0000256" key="3">
    <source>
        <dbReference type="ARBA" id="ARBA00022741"/>
    </source>
</evidence>
<feature type="binding site" evidence="9">
    <location>
        <position position="281"/>
    </location>
    <ligand>
        <name>K(+)</name>
        <dbReference type="ChEBI" id="CHEBI:29103"/>
    </ligand>
</feature>
<dbReference type="InterPro" id="IPR002139">
    <property type="entry name" value="Ribo/fructo_kinase"/>
</dbReference>
<feature type="binding site" evidence="9">
    <location>
        <position position="248"/>
    </location>
    <ligand>
        <name>substrate</name>
    </ligand>
</feature>
<evidence type="ECO:0000256" key="7">
    <source>
        <dbReference type="ARBA" id="ARBA00022958"/>
    </source>
</evidence>
<dbReference type="GO" id="GO:0004747">
    <property type="term" value="F:ribokinase activity"/>
    <property type="evidence" value="ECO:0007669"/>
    <property type="project" value="UniProtKB-UniRule"/>
</dbReference>
<dbReference type="Gene3D" id="3.40.1190.20">
    <property type="match status" value="1"/>
</dbReference>
<feature type="binding site" evidence="9">
    <location>
        <position position="278"/>
    </location>
    <ligand>
        <name>K(+)</name>
        <dbReference type="ChEBI" id="CHEBI:29103"/>
    </ligand>
</feature>
<dbReference type="Proteomes" id="UP000617531">
    <property type="component" value="Unassembled WGS sequence"/>
</dbReference>
<keyword evidence="2 9" id="KW-0479">Metal-binding</keyword>
<evidence type="ECO:0000256" key="6">
    <source>
        <dbReference type="ARBA" id="ARBA00022842"/>
    </source>
</evidence>
<dbReference type="InterPro" id="IPR029056">
    <property type="entry name" value="Ribokinase-like"/>
</dbReference>
<comment type="subcellular location">
    <subcellularLocation>
        <location evidence="9">Cytoplasm</location>
    </subcellularLocation>
</comment>
<keyword evidence="9" id="KW-0963">Cytoplasm</keyword>
<keyword evidence="12" id="KW-1185">Reference proteome</keyword>
<feature type="binding site" evidence="9">
    <location>
        <begin position="42"/>
        <end position="46"/>
    </location>
    <ligand>
        <name>substrate</name>
    </ligand>
</feature>
<dbReference type="InterPro" id="IPR011611">
    <property type="entry name" value="PfkB_dom"/>
</dbReference>
<feature type="binding site" evidence="9">
    <location>
        <position position="141"/>
    </location>
    <ligand>
        <name>substrate</name>
    </ligand>
</feature>
<feature type="active site" description="Proton acceptor" evidence="9">
    <location>
        <position position="248"/>
    </location>
</feature>
<evidence type="ECO:0000256" key="1">
    <source>
        <dbReference type="ARBA" id="ARBA00022679"/>
    </source>
</evidence>
<comment type="cofactor">
    <cofactor evidence="9">
        <name>Mg(2+)</name>
        <dbReference type="ChEBI" id="CHEBI:18420"/>
    </cofactor>
    <text evidence="9">Requires a divalent cation, most likely magnesium in vivo, as an electrophilic catalyst to aid phosphoryl group transfer. It is the chelate of the metal and the nucleotide that is the actual substrate.</text>
</comment>
<dbReference type="CDD" id="cd01174">
    <property type="entry name" value="ribokinase"/>
    <property type="match status" value="1"/>
</dbReference>
<dbReference type="GO" id="GO:0005524">
    <property type="term" value="F:ATP binding"/>
    <property type="evidence" value="ECO:0007669"/>
    <property type="project" value="UniProtKB-UniRule"/>
</dbReference>
<dbReference type="PANTHER" id="PTHR10584">
    <property type="entry name" value="SUGAR KINASE"/>
    <property type="match status" value="1"/>
</dbReference>
<keyword evidence="4 9" id="KW-0418">Kinase</keyword>
<comment type="caution">
    <text evidence="9">Lacks conserved residue(s) required for the propagation of feature annotation.</text>
</comment>
<reference evidence="11" key="2">
    <citation type="submission" date="2020-09" db="EMBL/GenBank/DDBJ databases">
        <authorList>
            <person name="Sun Q."/>
            <person name="Zhou Y."/>
        </authorList>
    </citation>
    <scope>NUCLEOTIDE SEQUENCE</scope>
    <source>
        <strain evidence="11">CGMCC 1.16548</strain>
    </source>
</reference>
<dbReference type="Pfam" id="PF00294">
    <property type="entry name" value="PfkB"/>
    <property type="match status" value="1"/>
</dbReference>
<keyword evidence="6 9" id="KW-0460">Magnesium</keyword>
<evidence type="ECO:0000313" key="11">
    <source>
        <dbReference type="EMBL" id="GHF13166.1"/>
    </source>
</evidence>
<gene>
    <name evidence="9 11" type="primary">rbsK</name>
    <name evidence="11" type="ORF">GCM10011600_12460</name>
</gene>
<proteinExistence type="inferred from homology"/>
<keyword evidence="3 9" id="KW-0547">Nucleotide-binding</keyword>
<sequence>MSIVADIVVLGSANVDLVVRQPRLPVPGETVAGADFTRVPGGKGLNQAIAAARSGATVAFLGAVGRDELGDSLRRTLRDDGIDTRGLTETDVSTGIAVVSVLDGGENAITVVPGANGAVRTLDDESRAAITRARFLVAQFERPIPLVAQAFEFARGLGIPTVLTPAPVTPLGGDVLALADILVPNAQEACELAGTPDEEVAARELSRGGATVVMTRGGRGVLVAKDGAVTIAVPAREVDPVDTTAAGDTLAGFLIGRLALGDELESALRAAVIAASLAVTRRGASSSIPFWPEVEQLL</sequence>
<dbReference type="GO" id="GO:0046872">
    <property type="term" value="F:metal ion binding"/>
    <property type="evidence" value="ECO:0007669"/>
    <property type="project" value="UniProtKB-KW"/>
</dbReference>
<evidence type="ECO:0000256" key="2">
    <source>
        <dbReference type="ARBA" id="ARBA00022723"/>
    </source>
</evidence>
<feature type="binding site" evidence="9">
    <location>
        <position position="283"/>
    </location>
    <ligand>
        <name>K(+)</name>
        <dbReference type="ChEBI" id="CHEBI:29103"/>
    </ligand>
</feature>
<protein>
    <recommendedName>
        <fullName evidence="9">Ribokinase</fullName>
        <shortName evidence="9">RK</shortName>
        <ecNumber evidence="9">2.7.1.15</ecNumber>
    </recommendedName>
</protein>
<feature type="binding site" evidence="9">
    <location>
        <position position="244"/>
    </location>
    <ligand>
        <name>K(+)</name>
        <dbReference type="ChEBI" id="CHEBI:29103"/>
    </ligand>
</feature>
<feature type="binding site" evidence="9">
    <location>
        <position position="185"/>
    </location>
    <ligand>
        <name>ATP</name>
        <dbReference type="ChEBI" id="CHEBI:30616"/>
    </ligand>
</feature>
<feature type="binding site" evidence="9">
    <location>
        <begin position="14"/>
        <end position="16"/>
    </location>
    <ligand>
        <name>substrate</name>
    </ligand>
</feature>
<organism evidence="11 12">
    <name type="scientific">Pseudolysinimonas yzui</name>
    <dbReference type="NCBI Taxonomy" id="2708254"/>
    <lineage>
        <taxon>Bacteria</taxon>
        <taxon>Bacillati</taxon>
        <taxon>Actinomycetota</taxon>
        <taxon>Actinomycetes</taxon>
        <taxon>Micrococcales</taxon>
        <taxon>Microbacteriaceae</taxon>
        <taxon>Pseudolysinimonas</taxon>
    </lineage>
</organism>
<evidence type="ECO:0000313" key="12">
    <source>
        <dbReference type="Proteomes" id="UP000617531"/>
    </source>
</evidence>
<keyword evidence="8 9" id="KW-0119">Carbohydrate metabolism</keyword>
<dbReference type="EC" id="2.7.1.15" evidence="9"/>
<dbReference type="AlphaFoldDB" id="A0A8J3M067"/>
<evidence type="ECO:0000256" key="9">
    <source>
        <dbReference type="HAMAP-Rule" id="MF_01987"/>
    </source>
</evidence>
<comment type="subunit">
    <text evidence="9">Homodimer.</text>
</comment>
<dbReference type="InterPro" id="IPR011877">
    <property type="entry name" value="Ribokinase"/>
</dbReference>
<comment type="caution">
    <text evidence="11">The sequence shown here is derived from an EMBL/GenBank/DDBJ whole genome shotgun (WGS) entry which is preliminary data.</text>
</comment>
<feature type="binding site" evidence="9">
    <location>
        <begin position="215"/>
        <end position="220"/>
    </location>
    <ligand>
        <name>ATP</name>
        <dbReference type="ChEBI" id="CHEBI:30616"/>
    </ligand>
</feature>
<comment type="similarity">
    <text evidence="9">Belongs to the carbohydrate kinase PfkB family. Ribokinase subfamily.</text>
</comment>
<evidence type="ECO:0000256" key="4">
    <source>
        <dbReference type="ARBA" id="ARBA00022777"/>
    </source>
</evidence>
<feature type="binding site" evidence="9">
    <location>
        <begin position="247"/>
        <end position="248"/>
    </location>
    <ligand>
        <name>ATP</name>
        <dbReference type="ChEBI" id="CHEBI:30616"/>
    </ligand>
</feature>
<evidence type="ECO:0000259" key="10">
    <source>
        <dbReference type="Pfam" id="PF00294"/>
    </source>
</evidence>
<keyword evidence="1 9" id="KW-0808">Transferase</keyword>
<comment type="pathway">
    <text evidence="9">Carbohydrate metabolism; D-ribose degradation; D-ribose 5-phosphate from beta-D-ribopyranose: step 2/2.</text>
</comment>
<feature type="binding site" evidence="9">
    <location>
        <position position="287"/>
    </location>
    <ligand>
        <name>K(+)</name>
        <dbReference type="ChEBI" id="CHEBI:29103"/>
    </ligand>
</feature>
<dbReference type="EMBL" id="BNAI01000002">
    <property type="protein sequence ID" value="GHF13166.1"/>
    <property type="molecule type" value="Genomic_DNA"/>
</dbReference>
<dbReference type="UniPathway" id="UPA00916">
    <property type="reaction ID" value="UER00889"/>
</dbReference>
<dbReference type="GO" id="GO:0019303">
    <property type="term" value="P:D-ribose catabolic process"/>
    <property type="evidence" value="ECO:0007669"/>
    <property type="project" value="UniProtKB-UniRule"/>
</dbReference>
<keyword evidence="5 9" id="KW-0067">ATP-binding</keyword>
<keyword evidence="7 9" id="KW-0630">Potassium</keyword>
<comment type="function">
    <text evidence="9">Catalyzes the phosphorylation of ribose at O-5 in a reaction requiring ATP and magnesium. The resulting D-ribose-5-phosphate can then be used either for sythesis of nucleotides, histidine, and tryptophan, or as a component of the pentose phosphate pathway.</text>
</comment>
<dbReference type="SUPFAM" id="SSF53613">
    <property type="entry name" value="Ribokinase-like"/>
    <property type="match status" value="1"/>
</dbReference>
<dbReference type="PANTHER" id="PTHR10584:SF166">
    <property type="entry name" value="RIBOKINASE"/>
    <property type="match status" value="1"/>
</dbReference>
<accession>A0A8J3M067</accession>
<reference evidence="11" key="1">
    <citation type="journal article" date="2014" name="Int. J. Syst. Evol. Microbiol.">
        <title>Complete genome sequence of Corynebacterium casei LMG S-19264T (=DSM 44701T), isolated from a smear-ripened cheese.</title>
        <authorList>
            <consortium name="US DOE Joint Genome Institute (JGI-PGF)"/>
            <person name="Walter F."/>
            <person name="Albersmeier A."/>
            <person name="Kalinowski J."/>
            <person name="Ruckert C."/>
        </authorList>
    </citation>
    <scope>NUCLEOTIDE SEQUENCE</scope>
    <source>
        <strain evidence="11">CGMCC 1.16548</strain>
    </source>
</reference>